<evidence type="ECO:0000313" key="2">
    <source>
        <dbReference type="EMBL" id="ERG91320.1"/>
    </source>
</evidence>
<sequence>MTVSATMRSTMTSRPESGLTRRLFTGATAAAAMAGLAGCTALQDDIGNTDSEANSEANSELADPWPSPKESQREVMLLGSTHLAQSPGDTQNAYATDPGDILGEQRQRELETLTNRLAEWEPDRIAVEEMVSQQSVIDDAYTAYRDDTDTLETVSGWERDRSDEIVQIGFRLADKLGHDSVDAVDYRQSVAALLTDAEKQQLPDSLRALLVDPDSVAYPLPDMAERIEEEQTRLDKGSLVEFYQWLNTPDVGSTMWDNDIHFYATAFENSDPGDYTYVKLMTAWTQRNLRIASNIWNVPAEDNERVLVIYGASHVPQLGQILTGAPMMVPVSPLAYLTN</sequence>
<dbReference type="EMBL" id="KE356560">
    <property type="protein sequence ID" value="ERG91320.1"/>
    <property type="molecule type" value="Genomic_DNA"/>
</dbReference>
<name>U1N436_9EURY</name>
<feature type="region of interest" description="Disordered" evidence="1">
    <location>
        <begin position="1"/>
        <end position="20"/>
    </location>
</feature>
<gene>
    <name evidence="2" type="ORF">J07HQW1_01354</name>
</gene>
<evidence type="ECO:0000256" key="1">
    <source>
        <dbReference type="SAM" id="MobiDB-lite"/>
    </source>
</evidence>
<reference evidence="2 3" key="1">
    <citation type="journal article" date="2013" name="PLoS ONE">
        <title>Assembly-driven community genomics of a hypersaline microbial ecosystem.</title>
        <authorList>
            <person name="Podell S."/>
            <person name="Ugalde J.A."/>
            <person name="Narasingarao P."/>
            <person name="Banfield J.F."/>
            <person name="Heidelberg K.B."/>
            <person name="Allen E.E."/>
        </authorList>
    </citation>
    <scope>NUCLEOTIDE SEQUENCE [LARGE SCALE GENOMIC DNA]</scope>
    <source>
        <strain evidence="3">J07HQW1</strain>
    </source>
</reference>
<dbReference type="AlphaFoldDB" id="U1N436"/>
<accession>U1N436</accession>
<feature type="compositionally biased region" description="Polar residues" evidence="1">
    <location>
        <begin position="1"/>
        <end position="15"/>
    </location>
</feature>
<dbReference type="HOGENOM" id="CLU_070500_1_0_2"/>
<dbReference type="STRING" id="1238424.J07HQW1_01354"/>
<proteinExistence type="predicted"/>
<feature type="region of interest" description="Disordered" evidence="1">
    <location>
        <begin position="47"/>
        <end position="70"/>
    </location>
</feature>
<dbReference type="InterPro" id="IPR043749">
    <property type="entry name" value="DUF5694"/>
</dbReference>
<dbReference type="Proteomes" id="UP000030649">
    <property type="component" value="Unassembled WGS sequence"/>
</dbReference>
<organism evidence="2 3">
    <name type="scientific">Haloquadratum walsbyi J07HQW1</name>
    <dbReference type="NCBI Taxonomy" id="1238424"/>
    <lineage>
        <taxon>Archaea</taxon>
        <taxon>Methanobacteriati</taxon>
        <taxon>Methanobacteriota</taxon>
        <taxon>Stenosarchaea group</taxon>
        <taxon>Halobacteria</taxon>
        <taxon>Halobacteriales</taxon>
        <taxon>Haloferacaceae</taxon>
        <taxon>Haloquadratum</taxon>
    </lineage>
</organism>
<evidence type="ECO:0000313" key="3">
    <source>
        <dbReference type="Proteomes" id="UP000030649"/>
    </source>
</evidence>
<protein>
    <submittedName>
        <fullName evidence="2">Uncharacterized protein</fullName>
    </submittedName>
</protein>
<feature type="compositionally biased region" description="Polar residues" evidence="1">
    <location>
        <begin position="47"/>
        <end position="58"/>
    </location>
</feature>
<dbReference type="Pfam" id="PF18950">
    <property type="entry name" value="DUF5694"/>
    <property type="match status" value="1"/>
</dbReference>